<keyword evidence="3" id="KW-1185">Reference proteome</keyword>
<reference evidence="2 3" key="1">
    <citation type="journal article" date="2021" name="J. Hered.">
        <title>A chromosome-level genome assembly of the parasitoid wasp, Cotesia glomerata (Hymenoptera: Braconidae).</title>
        <authorList>
            <person name="Pinto B.J."/>
            <person name="Weis J.J."/>
            <person name="Gamble T."/>
            <person name="Ode P.J."/>
            <person name="Paul R."/>
            <person name="Zaspel J.M."/>
        </authorList>
    </citation>
    <scope>NUCLEOTIDE SEQUENCE [LARGE SCALE GENOMIC DNA]</scope>
    <source>
        <strain evidence="2">CgM1</strain>
    </source>
</reference>
<dbReference type="Proteomes" id="UP000826195">
    <property type="component" value="Unassembled WGS sequence"/>
</dbReference>
<feature type="compositionally biased region" description="Acidic residues" evidence="1">
    <location>
        <begin position="120"/>
        <end position="133"/>
    </location>
</feature>
<feature type="region of interest" description="Disordered" evidence="1">
    <location>
        <begin position="119"/>
        <end position="154"/>
    </location>
</feature>
<dbReference type="EMBL" id="JAHXZJ010000374">
    <property type="protein sequence ID" value="KAH0560565.1"/>
    <property type="molecule type" value="Genomic_DNA"/>
</dbReference>
<name>A0AAV7IX73_COTGL</name>
<dbReference type="AlphaFoldDB" id="A0AAV7IX73"/>
<accession>A0AAV7IX73</accession>
<feature type="compositionally biased region" description="Basic and acidic residues" evidence="1">
    <location>
        <begin position="145"/>
        <end position="154"/>
    </location>
</feature>
<gene>
    <name evidence="2" type="ORF">KQX54_005934</name>
</gene>
<organism evidence="2 3">
    <name type="scientific">Cotesia glomerata</name>
    <name type="common">Lepidopteran parasitic wasp</name>
    <name type="synonym">Apanteles glomeratus</name>
    <dbReference type="NCBI Taxonomy" id="32391"/>
    <lineage>
        <taxon>Eukaryota</taxon>
        <taxon>Metazoa</taxon>
        <taxon>Ecdysozoa</taxon>
        <taxon>Arthropoda</taxon>
        <taxon>Hexapoda</taxon>
        <taxon>Insecta</taxon>
        <taxon>Pterygota</taxon>
        <taxon>Neoptera</taxon>
        <taxon>Endopterygota</taxon>
        <taxon>Hymenoptera</taxon>
        <taxon>Apocrita</taxon>
        <taxon>Ichneumonoidea</taxon>
        <taxon>Braconidae</taxon>
        <taxon>Microgastrinae</taxon>
        <taxon>Cotesia</taxon>
    </lineage>
</organism>
<comment type="caution">
    <text evidence="2">The sequence shown here is derived from an EMBL/GenBank/DDBJ whole genome shotgun (WGS) entry which is preliminary data.</text>
</comment>
<proteinExistence type="predicted"/>
<evidence type="ECO:0000256" key="1">
    <source>
        <dbReference type="SAM" id="MobiDB-lite"/>
    </source>
</evidence>
<sequence>MTLVYDRDRLCSVLQYSDIISGGFRYGTLFGASLTEPFNSILPVTLRTQALSFGQLPCSNSSFAESMTSFDRKNSIDEEDTQQLLLECGLREIAAEEPSQPPLEENQLEFKRLLQSMMDSDNDQDDDDDDDDQDKSGDGNNGDDNNLKKKSGDQEDDKIQVNFNVLYYDQSMQIFTAHLRKERIDCKKKSWDFCVWKIFSSKPQLLNVLSLHNTIPDELQASIKTLNRLH</sequence>
<evidence type="ECO:0000313" key="3">
    <source>
        <dbReference type="Proteomes" id="UP000826195"/>
    </source>
</evidence>
<evidence type="ECO:0000313" key="2">
    <source>
        <dbReference type="EMBL" id="KAH0560565.1"/>
    </source>
</evidence>
<protein>
    <submittedName>
        <fullName evidence="2">Uncharacterized protein</fullName>
    </submittedName>
</protein>